<reference evidence="1" key="1">
    <citation type="submission" date="2019-05" db="EMBL/GenBank/DDBJ databases">
        <title>Revised genome assembly of Burkholderiaceae (previously Ralstonia) sp. PBA.</title>
        <authorList>
            <person name="Gan H.M."/>
        </authorList>
    </citation>
    <scope>NUCLEOTIDE SEQUENCE</scope>
    <source>
        <strain evidence="1">PBA</strain>
    </source>
</reference>
<proteinExistence type="predicted"/>
<dbReference type="EMBL" id="AKCV02000004">
    <property type="protein sequence ID" value="TMS59715.1"/>
    <property type="molecule type" value="Genomic_DNA"/>
</dbReference>
<evidence type="ECO:0000313" key="1">
    <source>
        <dbReference type="EMBL" id="TMS59715.1"/>
    </source>
</evidence>
<keyword evidence="1" id="KW-0560">Oxidoreductase</keyword>
<dbReference type="Proteomes" id="UP000004277">
    <property type="component" value="Unassembled WGS sequence"/>
</dbReference>
<accession>A0ACD3STL1</accession>
<keyword evidence="2" id="KW-1185">Reference proteome</keyword>
<keyword evidence="1" id="KW-0223">Dioxygenase</keyword>
<organism evidence="1 2">
    <name type="scientific">Imbroritus primus</name>
    <dbReference type="NCBI Taxonomy" id="3058603"/>
    <lineage>
        <taxon>Bacteria</taxon>
        <taxon>Pseudomonadati</taxon>
        <taxon>Pseudomonadota</taxon>
        <taxon>Betaproteobacteria</taxon>
        <taxon>Burkholderiales</taxon>
        <taxon>Burkholderiaceae</taxon>
        <taxon>Imbroritus</taxon>
    </lineage>
</organism>
<gene>
    <name evidence="1" type="ORF">MW7_000790</name>
</gene>
<protein>
    <submittedName>
        <fullName evidence="1">Phytanoyl-CoA dioxygenase family protein</fullName>
    </submittedName>
</protein>
<sequence length="276" mass="29442">MRYIVATTTRPLMNPPVSCALTPDQVARFDLDGFLVLPHRASPATCTALAAAAGAQLQNHIPPLEYEADLGYPGAPPSRAAEGGTTVRRLRGTFGRGAVFRDWAFAPEVCDPVRQLLGAPLYLTLAHHNAVMTKHPRYGTATGWHRDNRYWSFVQPQLITAWLALGPEDATNGALRVIPGSHQVALAPGQLDSLSFLVESHPDSAALVARAMEVPLQAGDVLLFDSRLFHSAGRNEGERVKMSVAFTYYGAGNQPVPGSRTEAGGSVAVPASADPS</sequence>
<name>A0ACD3STL1_9BURK</name>
<evidence type="ECO:0000313" key="2">
    <source>
        <dbReference type="Proteomes" id="UP000004277"/>
    </source>
</evidence>
<comment type="caution">
    <text evidence="1">The sequence shown here is derived from an EMBL/GenBank/DDBJ whole genome shotgun (WGS) entry which is preliminary data.</text>
</comment>